<reference evidence="4" key="1">
    <citation type="submission" date="2020-03" db="EMBL/GenBank/DDBJ databases">
        <title>Genome of Pelagibius litoralis DSM 21314T.</title>
        <authorList>
            <person name="Wang G."/>
        </authorList>
    </citation>
    <scope>NUCLEOTIDE SEQUENCE</scope>
    <source>
        <strain evidence="4">DSM 21314</strain>
    </source>
</reference>
<dbReference type="Gene3D" id="3.30.2180.10">
    <property type="entry name" value="ATP12-like"/>
    <property type="match status" value="1"/>
</dbReference>
<accession>A0A967F2Y1</accession>
<dbReference type="PANTHER" id="PTHR21013:SF10">
    <property type="entry name" value="ATP SYNTHASE MITOCHONDRIAL F1 COMPLEX ASSEMBLY FACTOR 2"/>
    <property type="match status" value="1"/>
</dbReference>
<dbReference type="AlphaFoldDB" id="A0A967F2Y1"/>
<dbReference type="Gene3D" id="1.10.3580.10">
    <property type="entry name" value="ATP12 ATPase"/>
    <property type="match status" value="1"/>
</dbReference>
<dbReference type="InterPro" id="IPR023335">
    <property type="entry name" value="ATP12_ortho_dom_sf"/>
</dbReference>
<evidence type="ECO:0000313" key="4">
    <source>
        <dbReference type="EMBL" id="NIA72125.1"/>
    </source>
</evidence>
<dbReference type="PANTHER" id="PTHR21013">
    <property type="entry name" value="ATP SYNTHASE MITOCHONDRIAL F1 COMPLEX ASSEMBLY FACTOR 2/ATP12 PROTEIN, MITOCHONDRIAL PRECURSOR"/>
    <property type="match status" value="1"/>
</dbReference>
<sequence length="241" mass="25809">MKRFYKTATAGADAGDAPGFQVLLDGRPVRTPAKAPLVVLSQPLAQAIAEEWQAQDEEVDPALMPLNSLTCTAIDIVVPQRDRIVADLADYGGHDLICYWTDEVGELLGLQQQHWQPLLDWAADRFAAPLLKTGGVVSQEQPAASLAALKQAVADHQGMALTGLAAAVQAAGSLIIGLALSHGRLDADQAHAVSQLDDTYQARRWGEDAEAAARRENLRQELLSAERFLELLRCGEGVAAS</sequence>
<dbReference type="Proteomes" id="UP000761264">
    <property type="component" value="Unassembled WGS sequence"/>
</dbReference>
<dbReference type="SUPFAM" id="SSF160909">
    <property type="entry name" value="ATP12-like"/>
    <property type="match status" value="1"/>
</dbReference>
<comment type="caution">
    <text evidence="4">The sequence shown here is derived from an EMBL/GenBank/DDBJ whole genome shotgun (WGS) entry which is preliminary data.</text>
</comment>
<dbReference type="Pfam" id="PF07542">
    <property type="entry name" value="ATP12"/>
    <property type="match status" value="1"/>
</dbReference>
<comment type="similarity">
    <text evidence="1">Belongs to the ATP12 family.</text>
</comment>
<protein>
    <submittedName>
        <fullName evidence="4">ATPase</fullName>
    </submittedName>
</protein>
<keyword evidence="3" id="KW-0143">Chaperone</keyword>
<proteinExistence type="inferred from homology"/>
<dbReference type="EMBL" id="JAAQPH010000033">
    <property type="protein sequence ID" value="NIA72125.1"/>
    <property type="molecule type" value="Genomic_DNA"/>
</dbReference>
<keyword evidence="2" id="KW-0809">Transit peptide</keyword>
<evidence type="ECO:0000256" key="2">
    <source>
        <dbReference type="ARBA" id="ARBA00022946"/>
    </source>
</evidence>
<evidence type="ECO:0000256" key="1">
    <source>
        <dbReference type="ARBA" id="ARBA00008231"/>
    </source>
</evidence>
<keyword evidence="5" id="KW-1185">Reference proteome</keyword>
<name>A0A967F2Y1_9PROT</name>
<evidence type="ECO:0000256" key="3">
    <source>
        <dbReference type="ARBA" id="ARBA00023186"/>
    </source>
</evidence>
<dbReference type="GO" id="GO:0043461">
    <property type="term" value="P:proton-transporting ATP synthase complex assembly"/>
    <property type="evidence" value="ECO:0007669"/>
    <property type="project" value="InterPro"/>
</dbReference>
<gene>
    <name evidence="4" type="ORF">HBA54_26395</name>
</gene>
<dbReference type="InterPro" id="IPR011419">
    <property type="entry name" value="ATP12_ATP_synth-F1-assembly"/>
</dbReference>
<organism evidence="4 5">
    <name type="scientific">Pelagibius litoralis</name>
    <dbReference type="NCBI Taxonomy" id="374515"/>
    <lineage>
        <taxon>Bacteria</taxon>
        <taxon>Pseudomonadati</taxon>
        <taxon>Pseudomonadota</taxon>
        <taxon>Alphaproteobacteria</taxon>
        <taxon>Rhodospirillales</taxon>
        <taxon>Rhodovibrionaceae</taxon>
        <taxon>Pelagibius</taxon>
    </lineage>
</organism>
<dbReference type="InterPro" id="IPR042272">
    <property type="entry name" value="ATP12_ATP_synth-F1-assembly_N"/>
</dbReference>
<evidence type="ECO:0000313" key="5">
    <source>
        <dbReference type="Proteomes" id="UP000761264"/>
    </source>
</evidence>